<reference evidence="3" key="2">
    <citation type="submission" date="2020-11" db="EMBL/GenBank/DDBJ databases">
        <title>Whole genome sequencing of Colletotrichum sp.</title>
        <authorList>
            <person name="Li H."/>
        </authorList>
    </citation>
    <scope>NUCLEOTIDE SEQUENCE</scope>
    <source>
        <strain evidence="3">CkLH20</strain>
    </source>
</reference>
<dbReference type="Proteomes" id="UP000781932">
    <property type="component" value="Unassembled WGS sequence"/>
</dbReference>
<dbReference type="Pfam" id="PF20163">
    <property type="entry name" value="DUF6536"/>
    <property type="match status" value="1"/>
</dbReference>
<sequence>MFRLALPRPRWQRAALAFSLAAFVTFLINLVFVLWATSRTTITDGVGILAEQSCPTAERWSTGIHVVINALSTILLAGSNYCMQCLMAPTRTEIDDAHAKRRWLDVGVPSIRNLWSISRKRKIIWGLLAVSYNSIIFTSTPVNEYFVFHTDTGFLEARNISAMFPSLNDSPRFNDEAAQRWEALNDAFRSGQMEKLTVADCLTSYRTPFQSTRANLLLISAGDVGLEYPDLYTFAYDTSMIQPSSWMCENADRASPDDFSCDDQLRKIKADEWRPYGRAVKECHSQKTEESCKILFSASLCWIVISVNLFKGILMLFVAFASTRDQPLLTVGDAVASFLAHPDESTTNMCLKSKKDFIDCNWFKSPQRFNAKSRRKFAAGTPARWISCILFFAVLLTTYTLLLIFGLRQAPGDKNVITMGLGLNTKTVLDINGVAPHQQSLIPYTLLANTPQVIFSLFYFTYNALYTNLSLVTEWDRFGDRTGAKGLRVSSAPQGSQRDTYFLHLPYRYSIPLLVCSGGLHWLVSQSLFFVNIEIYDPSYLPENVMSMTPQWTNIDDNGSIPYEINFSSGTLKTCGWSPLGVALVVAVGFVMLGLLLVSAGRRLRFGGIPVAGSCSAAISAACHPNLSEKDASGELLRWGVLESEGDEREMGHCSFSAQPVRAPVQGQFYQ</sequence>
<feature type="domain" description="DUF6536" evidence="2">
    <location>
        <begin position="11"/>
        <end position="155"/>
    </location>
</feature>
<dbReference type="OrthoDB" id="4850512at2759"/>
<gene>
    <name evidence="3" type="ORF">CkaCkLH20_09931</name>
</gene>
<dbReference type="RefSeq" id="XP_038741895.1">
    <property type="nucleotide sequence ID" value="XM_038892646.1"/>
</dbReference>
<dbReference type="PANTHER" id="PTHR35395:SF1">
    <property type="entry name" value="DUF6536 DOMAIN-CONTAINING PROTEIN"/>
    <property type="match status" value="1"/>
</dbReference>
<protein>
    <recommendedName>
        <fullName evidence="2">DUF6536 domain-containing protein</fullName>
    </recommendedName>
</protein>
<dbReference type="PANTHER" id="PTHR35395">
    <property type="entry name" value="DUF6536 DOMAIN-CONTAINING PROTEIN"/>
    <property type="match status" value="1"/>
</dbReference>
<reference evidence="3" key="1">
    <citation type="submission" date="2020-03" db="EMBL/GenBank/DDBJ databases">
        <authorList>
            <person name="He L."/>
        </authorList>
    </citation>
    <scope>NUCLEOTIDE SEQUENCE</scope>
    <source>
        <strain evidence="3">CkLH20</strain>
    </source>
</reference>
<feature type="transmembrane region" description="Helical" evidence="1">
    <location>
        <begin position="383"/>
        <end position="407"/>
    </location>
</feature>
<evidence type="ECO:0000259" key="2">
    <source>
        <dbReference type="Pfam" id="PF20163"/>
    </source>
</evidence>
<keyword evidence="1" id="KW-1133">Transmembrane helix</keyword>
<dbReference type="EMBL" id="JAATWM020000037">
    <property type="protein sequence ID" value="KAF9872434.1"/>
    <property type="molecule type" value="Genomic_DNA"/>
</dbReference>
<dbReference type="GeneID" id="62165720"/>
<evidence type="ECO:0000256" key="1">
    <source>
        <dbReference type="SAM" id="Phobius"/>
    </source>
</evidence>
<evidence type="ECO:0000313" key="4">
    <source>
        <dbReference type="Proteomes" id="UP000781932"/>
    </source>
</evidence>
<dbReference type="InterPro" id="IPR046623">
    <property type="entry name" value="DUF6536"/>
</dbReference>
<evidence type="ECO:0000313" key="3">
    <source>
        <dbReference type="EMBL" id="KAF9872434.1"/>
    </source>
</evidence>
<keyword evidence="1" id="KW-0472">Membrane</keyword>
<keyword evidence="4" id="KW-1185">Reference proteome</keyword>
<proteinExistence type="predicted"/>
<dbReference type="AlphaFoldDB" id="A0A9P6HXM0"/>
<feature type="transmembrane region" description="Helical" evidence="1">
    <location>
        <begin position="14"/>
        <end position="36"/>
    </location>
</feature>
<keyword evidence="1" id="KW-0812">Transmembrane</keyword>
<organism evidence="3 4">
    <name type="scientific">Colletotrichum karsti</name>
    <dbReference type="NCBI Taxonomy" id="1095194"/>
    <lineage>
        <taxon>Eukaryota</taxon>
        <taxon>Fungi</taxon>
        <taxon>Dikarya</taxon>
        <taxon>Ascomycota</taxon>
        <taxon>Pezizomycotina</taxon>
        <taxon>Sordariomycetes</taxon>
        <taxon>Hypocreomycetidae</taxon>
        <taxon>Glomerellales</taxon>
        <taxon>Glomerellaceae</taxon>
        <taxon>Colletotrichum</taxon>
        <taxon>Colletotrichum boninense species complex</taxon>
    </lineage>
</organism>
<accession>A0A9P6HXM0</accession>
<feature type="transmembrane region" description="Helical" evidence="1">
    <location>
        <begin position="294"/>
        <end position="320"/>
    </location>
</feature>
<comment type="caution">
    <text evidence="3">The sequence shown here is derived from an EMBL/GenBank/DDBJ whole genome shotgun (WGS) entry which is preliminary data.</text>
</comment>
<feature type="transmembrane region" description="Helical" evidence="1">
    <location>
        <begin position="577"/>
        <end position="598"/>
    </location>
</feature>
<name>A0A9P6HXM0_9PEZI</name>